<evidence type="ECO:0000256" key="6">
    <source>
        <dbReference type="ARBA" id="ARBA00022776"/>
    </source>
</evidence>
<dbReference type="InterPro" id="IPR041112">
    <property type="entry name" value="Nuf2_DHR10-like"/>
</dbReference>
<keyword evidence="8" id="KW-0539">Nucleus</keyword>
<reference evidence="14 15" key="1">
    <citation type="journal article" date="2017" name="Nat. Ecol. Evol.">
        <title>Scallop genome provides insights into evolution of bilaterian karyotype and development.</title>
        <authorList>
            <person name="Wang S."/>
            <person name="Zhang J."/>
            <person name="Jiao W."/>
            <person name="Li J."/>
            <person name="Xun X."/>
            <person name="Sun Y."/>
            <person name="Guo X."/>
            <person name="Huan P."/>
            <person name="Dong B."/>
            <person name="Zhang L."/>
            <person name="Hu X."/>
            <person name="Sun X."/>
            <person name="Wang J."/>
            <person name="Zhao C."/>
            <person name="Wang Y."/>
            <person name="Wang D."/>
            <person name="Huang X."/>
            <person name="Wang R."/>
            <person name="Lv J."/>
            <person name="Li Y."/>
            <person name="Zhang Z."/>
            <person name="Liu B."/>
            <person name="Lu W."/>
            <person name="Hui Y."/>
            <person name="Liang J."/>
            <person name="Zhou Z."/>
            <person name="Hou R."/>
            <person name="Li X."/>
            <person name="Liu Y."/>
            <person name="Li H."/>
            <person name="Ning X."/>
            <person name="Lin Y."/>
            <person name="Zhao L."/>
            <person name="Xing Q."/>
            <person name="Dou J."/>
            <person name="Li Y."/>
            <person name="Mao J."/>
            <person name="Guo H."/>
            <person name="Dou H."/>
            <person name="Li T."/>
            <person name="Mu C."/>
            <person name="Jiang W."/>
            <person name="Fu Q."/>
            <person name="Fu X."/>
            <person name="Miao Y."/>
            <person name="Liu J."/>
            <person name="Yu Q."/>
            <person name="Li R."/>
            <person name="Liao H."/>
            <person name="Li X."/>
            <person name="Kong Y."/>
            <person name="Jiang Z."/>
            <person name="Chourrout D."/>
            <person name="Li R."/>
            <person name="Bao Z."/>
        </authorList>
    </citation>
    <scope>NUCLEOTIDE SEQUENCE [LARGE SCALE GENOMIC DNA]</scope>
    <source>
        <strain evidence="14 15">PY_sf001</strain>
    </source>
</reference>
<evidence type="ECO:0000256" key="10">
    <source>
        <dbReference type="ARBA" id="ARBA00023328"/>
    </source>
</evidence>
<name>A0A210QNG9_MIZYE</name>
<dbReference type="Gene3D" id="1.10.418.60">
    <property type="entry name" value="Ncd80 complex, Nuf2 subunit"/>
    <property type="match status" value="1"/>
</dbReference>
<evidence type="ECO:0000256" key="9">
    <source>
        <dbReference type="ARBA" id="ARBA00023306"/>
    </source>
</evidence>
<dbReference type="Proteomes" id="UP000242188">
    <property type="component" value="Unassembled WGS sequence"/>
</dbReference>
<evidence type="ECO:0000256" key="2">
    <source>
        <dbReference type="ARBA" id="ARBA00004584"/>
    </source>
</evidence>
<feature type="domain" description="Nuf2 DHR10-like" evidence="13">
    <location>
        <begin position="263"/>
        <end position="370"/>
    </location>
</feature>
<evidence type="ECO:0000256" key="8">
    <source>
        <dbReference type="ARBA" id="ARBA00023242"/>
    </source>
</evidence>
<evidence type="ECO:0000256" key="7">
    <source>
        <dbReference type="ARBA" id="ARBA00023054"/>
    </source>
</evidence>
<evidence type="ECO:0000259" key="13">
    <source>
        <dbReference type="Pfam" id="PF18595"/>
    </source>
</evidence>
<evidence type="ECO:0000256" key="1">
    <source>
        <dbReference type="ARBA" id="ARBA00004123"/>
    </source>
</evidence>
<keyword evidence="15" id="KW-1185">Reference proteome</keyword>
<comment type="caution">
    <text evidence="14">The sequence shown here is derived from an EMBL/GenBank/DDBJ whole genome shotgun (WGS) entry which is preliminary data.</text>
</comment>
<accession>A0A210QNG9</accession>
<evidence type="ECO:0000256" key="5">
    <source>
        <dbReference type="ARBA" id="ARBA00022618"/>
    </source>
</evidence>
<feature type="domain" description="Kinetochore protein Nuf2 N-terminal" evidence="12">
    <location>
        <begin position="3"/>
        <end position="141"/>
    </location>
</feature>
<dbReference type="Pfam" id="PF18595">
    <property type="entry name" value="Nuf2_DHR10-like"/>
    <property type="match status" value="1"/>
</dbReference>
<dbReference type="InterPro" id="IPR005549">
    <property type="entry name" value="Kinetochore_Nuf2_N"/>
</dbReference>
<proteinExistence type="inferred from homology"/>
<keyword evidence="9" id="KW-0131">Cell cycle</keyword>
<dbReference type="GO" id="GO:0051301">
    <property type="term" value="P:cell division"/>
    <property type="evidence" value="ECO:0007669"/>
    <property type="project" value="UniProtKB-KW"/>
</dbReference>
<evidence type="ECO:0000256" key="4">
    <source>
        <dbReference type="ARBA" id="ARBA00022454"/>
    </source>
</evidence>
<dbReference type="STRING" id="6573.A0A210QNG9"/>
<evidence type="ECO:0000256" key="3">
    <source>
        <dbReference type="ARBA" id="ARBA00005498"/>
    </source>
</evidence>
<comment type="subcellular location">
    <subcellularLocation>
        <location evidence="2">Chromosome</location>
        <location evidence="2">Centromere</location>
    </subcellularLocation>
    <subcellularLocation>
        <location evidence="1">Nucleus</location>
    </subcellularLocation>
</comment>
<comment type="similarity">
    <text evidence="3">Belongs to the NUF2 family.</text>
</comment>
<feature type="coiled-coil region" evidence="11">
    <location>
        <begin position="141"/>
        <end position="231"/>
    </location>
</feature>
<organism evidence="14 15">
    <name type="scientific">Mizuhopecten yessoensis</name>
    <name type="common">Japanese scallop</name>
    <name type="synonym">Patinopecten yessoensis</name>
    <dbReference type="NCBI Taxonomy" id="6573"/>
    <lineage>
        <taxon>Eukaryota</taxon>
        <taxon>Metazoa</taxon>
        <taxon>Spiralia</taxon>
        <taxon>Lophotrochozoa</taxon>
        <taxon>Mollusca</taxon>
        <taxon>Bivalvia</taxon>
        <taxon>Autobranchia</taxon>
        <taxon>Pteriomorphia</taxon>
        <taxon>Pectinida</taxon>
        <taxon>Pectinoidea</taxon>
        <taxon>Pectinidae</taxon>
        <taxon>Mizuhopecten</taxon>
    </lineage>
</organism>
<evidence type="ECO:0000313" key="15">
    <source>
        <dbReference type="Proteomes" id="UP000242188"/>
    </source>
</evidence>
<dbReference type="AlphaFoldDB" id="A0A210QNG9"/>
<dbReference type="GO" id="GO:0031262">
    <property type="term" value="C:Ndc80 complex"/>
    <property type="evidence" value="ECO:0007669"/>
    <property type="project" value="InterPro"/>
</dbReference>
<keyword evidence="4" id="KW-0158">Chromosome</keyword>
<evidence type="ECO:0000259" key="12">
    <source>
        <dbReference type="Pfam" id="PF03800"/>
    </source>
</evidence>
<dbReference type="Pfam" id="PF03800">
    <property type="entry name" value="Nuf2"/>
    <property type="match status" value="1"/>
</dbReference>
<gene>
    <name evidence="14" type="ORF">KP79_PYT06357</name>
</gene>
<evidence type="ECO:0000256" key="11">
    <source>
        <dbReference type="SAM" id="Coils"/>
    </source>
</evidence>
<keyword evidence="5" id="KW-0132">Cell division</keyword>
<dbReference type="GO" id="GO:0005634">
    <property type="term" value="C:nucleus"/>
    <property type="evidence" value="ECO:0007669"/>
    <property type="project" value="UniProtKB-SubCell"/>
</dbReference>
<sequence length="446" mass="52364">MTYDFPLKPWESCLSFLKEDYQIRVEEMDFRKPDANRWQNIYCQLLELMTEVPVDSIIQKALFQSSQCFEHSELYEETMPLMIVTLALQRFLVTCGILDFSVKDLQAPTPGRVTKICSAVINFMLFRNKQMEVFLNLKEKNEKFREQHEGLLQANEDLKRKINAIKTEKAKQEPAIRSIQEEYEQLQTDLQGKMKIKAQQQQPISELRITIAEKKSQLDQVRMMAAKAKEDGEVVSKKIIQSPERVMAEEDKAREGLAILKVTLERKVGRLMELQQQVEGVRASDNNVGKAYRMLQDVQVDIERENEICKEIQNISDKIQEQKNHMSDFSSKIDQLNHLVSNRQEKMSKLNLQHQQKMRATQESMQQLREEKEFHEKKNSDDEKKKNLVVHDKQRLQQELRKEKQLLEEKINLAQNAYQEMMHTVDDYHAAIGKGWESLKQEMNGS</sequence>
<protein>
    <submittedName>
        <fullName evidence="14">Kinetochore protein Nuf2-B</fullName>
    </submittedName>
</protein>
<dbReference type="EMBL" id="NEDP02002688">
    <property type="protein sequence ID" value="OWF50286.1"/>
    <property type="molecule type" value="Genomic_DNA"/>
</dbReference>
<keyword evidence="7 11" id="KW-0175">Coiled coil</keyword>
<keyword evidence="6" id="KW-0498">Mitosis</keyword>
<dbReference type="InterPro" id="IPR038275">
    <property type="entry name" value="Nuf2_N_sf"/>
</dbReference>
<keyword evidence="10" id="KW-0137">Centromere</keyword>
<feature type="coiled-coil region" evidence="11">
    <location>
        <begin position="351"/>
        <end position="424"/>
    </location>
</feature>
<dbReference type="OrthoDB" id="8194677at2759"/>
<evidence type="ECO:0000313" key="14">
    <source>
        <dbReference type="EMBL" id="OWF50286.1"/>
    </source>
</evidence>